<evidence type="ECO:0000256" key="6">
    <source>
        <dbReference type="ARBA" id="ARBA00023136"/>
    </source>
</evidence>
<accession>A0A542DXI5</accession>
<dbReference type="Proteomes" id="UP000317893">
    <property type="component" value="Unassembled WGS sequence"/>
</dbReference>
<keyword evidence="5 7" id="KW-1133">Transmembrane helix</keyword>
<dbReference type="GO" id="GO:0005886">
    <property type="term" value="C:plasma membrane"/>
    <property type="evidence" value="ECO:0007669"/>
    <property type="project" value="UniProtKB-SubCell"/>
</dbReference>
<comment type="caution">
    <text evidence="8">The sequence shown here is derived from an EMBL/GenBank/DDBJ whole genome shotgun (WGS) entry which is preliminary data.</text>
</comment>
<feature type="transmembrane region" description="Helical" evidence="7">
    <location>
        <begin position="59"/>
        <end position="77"/>
    </location>
</feature>
<feature type="transmembrane region" description="Helical" evidence="7">
    <location>
        <begin position="97"/>
        <end position="121"/>
    </location>
</feature>
<dbReference type="EMBL" id="VFMN01000001">
    <property type="protein sequence ID" value="TQJ07798.1"/>
    <property type="molecule type" value="Genomic_DNA"/>
</dbReference>
<comment type="subcellular location">
    <subcellularLocation>
        <location evidence="1">Cell membrane</location>
        <topology evidence="1">Multi-pass membrane protein</topology>
    </subcellularLocation>
</comment>
<comment type="similarity">
    <text evidence="2">Belongs to the NrfD family.</text>
</comment>
<dbReference type="InterPro" id="IPR005614">
    <property type="entry name" value="NrfD-like"/>
</dbReference>
<dbReference type="RefSeq" id="WP_246061061.1">
    <property type="nucleotide sequence ID" value="NZ_BAAAPR010000017.1"/>
</dbReference>
<evidence type="ECO:0000256" key="3">
    <source>
        <dbReference type="ARBA" id="ARBA00022475"/>
    </source>
</evidence>
<evidence type="ECO:0000256" key="7">
    <source>
        <dbReference type="SAM" id="Phobius"/>
    </source>
</evidence>
<feature type="transmembrane region" description="Helical" evidence="7">
    <location>
        <begin position="25"/>
        <end position="47"/>
    </location>
</feature>
<name>A0A542DXI5_9MICO</name>
<evidence type="ECO:0000256" key="5">
    <source>
        <dbReference type="ARBA" id="ARBA00022989"/>
    </source>
</evidence>
<evidence type="ECO:0000313" key="9">
    <source>
        <dbReference type="Proteomes" id="UP000317893"/>
    </source>
</evidence>
<dbReference type="Gene3D" id="1.20.1630.10">
    <property type="entry name" value="Formate dehydrogenase/DMSO reductase domain"/>
    <property type="match status" value="1"/>
</dbReference>
<evidence type="ECO:0000313" key="8">
    <source>
        <dbReference type="EMBL" id="TQJ07798.1"/>
    </source>
</evidence>
<reference evidence="8 9" key="1">
    <citation type="submission" date="2019-06" db="EMBL/GenBank/DDBJ databases">
        <title>Sequencing the genomes of 1000 actinobacteria strains.</title>
        <authorList>
            <person name="Klenk H.-P."/>
        </authorList>
    </citation>
    <scope>NUCLEOTIDE SEQUENCE [LARGE SCALE GENOMIC DNA]</scope>
    <source>
        <strain evidence="8 9">DSM 18607</strain>
    </source>
</reference>
<dbReference type="Pfam" id="PF03916">
    <property type="entry name" value="NrfD"/>
    <property type="match status" value="1"/>
</dbReference>
<dbReference type="AlphaFoldDB" id="A0A542DXI5"/>
<keyword evidence="6 7" id="KW-0472">Membrane</keyword>
<sequence length="331" mass="33541">MVPDAEFTSYYGRPVVKPSPWEADIPAYLFLGGLAAGSSLLGAGADLTDRPTLRRAGRVTALGAIGLSFAALVHDLGKPSRFTNMLRVAKPTSPMSVGTWILSAYGPAAGLAAAAEVAGLLPGGRPALMRAAAAAGGRTVTRHDGLLGLAERAGRPAGLAAALVAPAVASYTAVLLSDTATPTWHEAHRELPFVFVGSAAAASGGMAMICSPVDQAGPARRLAVGGAALDLAASRVMESSMGITAEPLHQGRPGTLVRASQLLTAAGALGAATLGRRSRVAAALSGAALVAGSACLRFGIFEAGQESAKDPRYTVVPQRERMDARTRSTTP</sequence>
<evidence type="ECO:0000256" key="2">
    <source>
        <dbReference type="ARBA" id="ARBA00008929"/>
    </source>
</evidence>
<evidence type="ECO:0000256" key="4">
    <source>
        <dbReference type="ARBA" id="ARBA00022692"/>
    </source>
</evidence>
<evidence type="ECO:0000256" key="1">
    <source>
        <dbReference type="ARBA" id="ARBA00004651"/>
    </source>
</evidence>
<proteinExistence type="inferred from homology"/>
<dbReference type="PANTHER" id="PTHR34856">
    <property type="entry name" value="PROTEIN NRFD"/>
    <property type="match status" value="1"/>
</dbReference>
<keyword evidence="3" id="KW-1003">Cell membrane</keyword>
<keyword evidence="4 7" id="KW-0812">Transmembrane</keyword>
<dbReference type="InterPro" id="IPR052049">
    <property type="entry name" value="Electron_transfer_protein"/>
</dbReference>
<protein>
    <submittedName>
        <fullName evidence="8">Formate-dependent nitrite reductase membrane component NrfD</fullName>
    </submittedName>
</protein>
<organism evidence="8 9">
    <name type="scientific">Lapillicoccus jejuensis</name>
    <dbReference type="NCBI Taxonomy" id="402171"/>
    <lineage>
        <taxon>Bacteria</taxon>
        <taxon>Bacillati</taxon>
        <taxon>Actinomycetota</taxon>
        <taxon>Actinomycetes</taxon>
        <taxon>Micrococcales</taxon>
        <taxon>Intrasporangiaceae</taxon>
        <taxon>Lapillicoccus</taxon>
    </lineage>
</organism>
<gene>
    <name evidence="8" type="ORF">FB458_0867</name>
</gene>
<keyword evidence="9" id="KW-1185">Reference proteome</keyword>
<dbReference type="PANTHER" id="PTHR34856:SF2">
    <property type="entry name" value="PROTEIN NRFD"/>
    <property type="match status" value="1"/>
</dbReference>